<keyword evidence="4 6" id="KW-1133">Transmembrane helix</keyword>
<feature type="transmembrane region" description="Helical" evidence="6">
    <location>
        <begin position="94"/>
        <end position="112"/>
    </location>
</feature>
<keyword evidence="5 6" id="KW-0472">Membrane</keyword>
<dbReference type="CDD" id="cd15904">
    <property type="entry name" value="TSPO_MBR"/>
    <property type="match status" value="1"/>
</dbReference>
<gene>
    <name evidence="7" type="ORF">ACFQGB_14830</name>
</gene>
<evidence type="ECO:0000256" key="4">
    <source>
        <dbReference type="ARBA" id="ARBA00022989"/>
    </source>
</evidence>
<dbReference type="GO" id="GO:0033013">
    <property type="term" value="P:tetrapyrrole metabolic process"/>
    <property type="evidence" value="ECO:0007669"/>
    <property type="project" value="UniProtKB-ARBA"/>
</dbReference>
<dbReference type="PIRSF" id="PIRSF005859">
    <property type="entry name" value="PBR"/>
    <property type="match status" value="1"/>
</dbReference>
<sequence length="170" mass="17939">MGTPSVDAPVGDDLDRGDVPGLLAAIVATNLAGGLPAAFTAGDVASWYPTLAAPPLTPPSWVFGPVWTALFAAIGAAAYLVYRRRDHPMRTRALAAFGVQLALNVSWSFAFFGAQSPAAGLAVILALDVAILATMALFDRVDRRATALMLPYLAWVLFATYLTVGFWTLN</sequence>
<dbReference type="InterPro" id="IPR038330">
    <property type="entry name" value="TspO/MBR-related_sf"/>
</dbReference>
<evidence type="ECO:0000256" key="6">
    <source>
        <dbReference type="SAM" id="Phobius"/>
    </source>
</evidence>
<dbReference type="Pfam" id="PF03073">
    <property type="entry name" value="TspO_MBR"/>
    <property type="match status" value="1"/>
</dbReference>
<evidence type="ECO:0000256" key="5">
    <source>
        <dbReference type="ARBA" id="ARBA00023136"/>
    </source>
</evidence>
<comment type="subcellular location">
    <subcellularLocation>
        <location evidence="1">Membrane</location>
        <topology evidence="1">Multi-pass membrane protein</topology>
    </subcellularLocation>
</comment>
<evidence type="ECO:0000256" key="1">
    <source>
        <dbReference type="ARBA" id="ARBA00004141"/>
    </source>
</evidence>
<dbReference type="FunFam" id="1.20.1260.100:FF:000001">
    <property type="entry name" value="translocator protein 2"/>
    <property type="match status" value="1"/>
</dbReference>
<name>A0ABD5VLP1_9EURY</name>
<feature type="transmembrane region" description="Helical" evidence="6">
    <location>
        <begin position="61"/>
        <end position="82"/>
    </location>
</feature>
<feature type="transmembrane region" description="Helical" evidence="6">
    <location>
        <begin position="21"/>
        <end position="41"/>
    </location>
</feature>
<protein>
    <submittedName>
        <fullName evidence="7">TspO/MBR family protein</fullName>
    </submittedName>
</protein>
<evidence type="ECO:0000313" key="7">
    <source>
        <dbReference type="EMBL" id="MFC6954137.1"/>
    </source>
</evidence>
<dbReference type="PANTHER" id="PTHR10057:SF0">
    <property type="entry name" value="TRANSLOCATOR PROTEIN"/>
    <property type="match status" value="1"/>
</dbReference>
<organism evidence="7 8">
    <name type="scientific">Halorubellus litoreus</name>
    <dbReference type="NCBI Taxonomy" id="755308"/>
    <lineage>
        <taxon>Archaea</taxon>
        <taxon>Methanobacteriati</taxon>
        <taxon>Methanobacteriota</taxon>
        <taxon>Stenosarchaea group</taxon>
        <taxon>Halobacteria</taxon>
        <taxon>Halobacteriales</taxon>
        <taxon>Halorubellaceae</taxon>
        <taxon>Halorubellus</taxon>
    </lineage>
</organism>
<evidence type="ECO:0000256" key="3">
    <source>
        <dbReference type="ARBA" id="ARBA00022692"/>
    </source>
</evidence>
<dbReference type="PANTHER" id="PTHR10057">
    <property type="entry name" value="PERIPHERAL-TYPE BENZODIAZEPINE RECEPTOR"/>
    <property type="match status" value="1"/>
</dbReference>
<dbReference type="EMBL" id="JBHSXN010000002">
    <property type="protein sequence ID" value="MFC6954137.1"/>
    <property type="molecule type" value="Genomic_DNA"/>
</dbReference>
<evidence type="ECO:0000256" key="2">
    <source>
        <dbReference type="ARBA" id="ARBA00007524"/>
    </source>
</evidence>
<keyword evidence="3 6" id="KW-0812">Transmembrane</keyword>
<comment type="caution">
    <text evidence="7">The sequence shown here is derived from an EMBL/GenBank/DDBJ whole genome shotgun (WGS) entry which is preliminary data.</text>
</comment>
<evidence type="ECO:0000313" key="8">
    <source>
        <dbReference type="Proteomes" id="UP001596395"/>
    </source>
</evidence>
<accession>A0ABD5VLP1</accession>
<proteinExistence type="inferred from homology"/>
<dbReference type="InterPro" id="IPR004307">
    <property type="entry name" value="TspO_MBR"/>
</dbReference>
<dbReference type="RefSeq" id="WP_336351079.1">
    <property type="nucleotide sequence ID" value="NZ_JAZAQL010000002.1"/>
</dbReference>
<dbReference type="Proteomes" id="UP001596395">
    <property type="component" value="Unassembled WGS sequence"/>
</dbReference>
<comment type="similarity">
    <text evidence="2">Belongs to the TspO/BZRP family.</text>
</comment>
<reference evidence="7 8" key="1">
    <citation type="journal article" date="2019" name="Int. J. Syst. Evol. Microbiol.">
        <title>The Global Catalogue of Microorganisms (GCM) 10K type strain sequencing project: providing services to taxonomists for standard genome sequencing and annotation.</title>
        <authorList>
            <consortium name="The Broad Institute Genomics Platform"/>
            <consortium name="The Broad Institute Genome Sequencing Center for Infectious Disease"/>
            <person name="Wu L."/>
            <person name="Ma J."/>
        </authorList>
    </citation>
    <scope>NUCLEOTIDE SEQUENCE [LARGE SCALE GENOMIC DNA]</scope>
    <source>
        <strain evidence="7 8">GX26</strain>
    </source>
</reference>
<dbReference type="Gene3D" id="1.20.1260.100">
    <property type="entry name" value="TspO/MBR protein"/>
    <property type="match status" value="1"/>
</dbReference>
<keyword evidence="8" id="KW-1185">Reference proteome</keyword>
<dbReference type="AlphaFoldDB" id="A0ABD5VLP1"/>
<dbReference type="GO" id="GO:0016020">
    <property type="term" value="C:membrane"/>
    <property type="evidence" value="ECO:0007669"/>
    <property type="project" value="UniProtKB-SubCell"/>
</dbReference>
<feature type="transmembrane region" description="Helical" evidence="6">
    <location>
        <begin position="118"/>
        <end position="138"/>
    </location>
</feature>
<feature type="transmembrane region" description="Helical" evidence="6">
    <location>
        <begin position="150"/>
        <end position="169"/>
    </location>
</feature>